<dbReference type="Proteomes" id="UP001321473">
    <property type="component" value="Unassembled WGS sequence"/>
</dbReference>
<protein>
    <submittedName>
        <fullName evidence="1">Uncharacterized protein</fullName>
    </submittedName>
</protein>
<dbReference type="AlphaFoldDB" id="A0AAQ4DNV3"/>
<keyword evidence="2" id="KW-1185">Reference proteome</keyword>
<evidence type="ECO:0000313" key="1">
    <source>
        <dbReference type="EMBL" id="KAK8764143.1"/>
    </source>
</evidence>
<proteinExistence type="predicted"/>
<sequence length="122" mass="14087">MCWTARAGGRDAKLVVDIWRSMQNPDNNQHSGHDAQCLRCLHDDMPERRRVWKDPNPQAYDTFKKIAGDKRLLKNIAQTSHGAFLSRNACKDATYHLTLHRKYGPLPGCETGRRRTLDREND</sequence>
<organism evidence="1 2">
    <name type="scientific">Amblyomma americanum</name>
    <name type="common">Lone star tick</name>
    <dbReference type="NCBI Taxonomy" id="6943"/>
    <lineage>
        <taxon>Eukaryota</taxon>
        <taxon>Metazoa</taxon>
        <taxon>Ecdysozoa</taxon>
        <taxon>Arthropoda</taxon>
        <taxon>Chelicerata</taxon>
        <taxon>Arachnida</taxon>
        <taxon>Acari</taxon>
        <taxon>Parasitiformes</taxon>
        <taxon>Ixodida</taxon>
        <taxon>Ixodoidea</taxon>
        <taxon>Ixodidae</taxon>
        <taxon>Amblyomminae</taxon>
        <taxon>Amblyomma</taxon>
    </lineage>
</organism>
<name>A0AAQ4DNV3_AMBAM</name>
<accession>A0AAQ4DNV3</accession>
<dbReference type="EMBL" id="JARKHS020028633">
    <property type="protein sequence ID" value="KAK8764143.1"/>
    <property type="molecule type" value="Genomic_DNA"/>
</dbReference>
<gene>
    <name evidence="1" type="ORF">V5799_033249</name>
</gene>
<evidence type="ECO:0000313" key="2">
    <source>
        <dbReference type="Proteomes" id="UP001321473"/>
    </source>
</evidence>
<reference evidence="1 2" key="1">
    <citation type="journal article" date="2023" name="Arcadia Sci">
        <title>De novo assembly of a long-read Amblyomma americanum tick genome.</title>
        <authorList>
            <person name="Chou S."/>
            <person name="Poskanzer K.E."/>
            <person name="Rollins M."/>
            <person name="Thuy-Boun P.S."/>
        </authorList>
    </citation>
    <scope>NUCLEOTIDE SEQUENCE [LARGE SCALE GENOMIC DNA]</scope>
    <source>
        <strain evidence="1">F_SG_1</strain>
        <tissue evidence="1">Salivary glands</tissue>
    </source>
</reference>
<comment type="caution">
    <text evidence="1">The sequence shown here is derived from an EMBL/GenBank/DDBJ whole genome shotgun (WGS) entry which is preliminary data.</text>
</comment>